<name>A0A173UR01_9FIRM</name>
<reference evidence="4 5" key="1">
    <citation type="submission" date="2015-09" db="EMBL/GenBank/DDBJ databases">
        <authorList>
            <consortium name="Pathogen Informatics"/>
        </authorList>
    </citation>
    <scope>NUCLEOTIDE SEQUENCE [LARGE SCALE GENOMIC DNA]</scope>
    <source>
        <strain evidence="2 5">2789STDY5834835</strain>
        <strain evidence="1 4">2789STDY5834966</strain>
    </source>
</reference>
<proteinExistence type="predicted"/>
<dbReference type="Proteomes" id="UP000286561">
    <property type="component" value="Unassembled WGS sequence"/>
</dbReference>
<dbReference type="InterPro" id="IPR036465">
    <property type="entry name" value="vWFA_dom_sf"/>
</dbReference>
<evidence type="ECO:0000313" key="1">
    <source>
        <dbReference type="EMBL" id="CUN17349.1"/>
    </source>
</evidence>
<reference evidence="3 6" key="2">
    <citation type="submission" date="2018-08" db="EMBL/GenBank/DDBJ databases">
        <title>A genome reference for cultivated species of the human gut microbiota.</title>
        <authorList>
            <person name="Zou Y."/>
            <person name="Xue W."/>
            <person name="Luo G."/>
        </authorList>
    </citation>
    <scope>NUCLEOTIDE SEQUENCE [LARGE SCALE GENOMIC DNA]</scope>
    <source>
        <strain evidence="3 6">AM48-23BH</strain>
    </source>
</reference>
<evidence type="ECO:0000313" key="5">
    <source>
        <dbReference type="Proteomes" id="UP000095679"/>
    </source>
</evidence>
<accession>A0A173UR01</accession>
<dbReference type="Proteomes" id="UP000095390">
    <property type="component" value="Unassembled WGS sequence"/>
</dbReference>
<evidence type="ECO:0000313" key="3">
    <source>
        <dbReference type="EMBL" id="RGZ81681.1"/>
    </source>
</evidence>
<dbReference type="EMBL" id="QSEP01000063">
    <property type="protein sequence ID" value="RGZ81681.1"/>
    <property type="molecule type" value="Genomic_DNA"/>
</dbReference>
<dbReference type="AlphaFoldDB" id="A0A173UR01"/>
<dbReference type="OrthoDB" id="1779019at2"/>
<dbReference type="Proteomes" id="UP000095679">
    <property type="component" value="Unassembled WGS sequence"/>
</dbReference>
<evidence type="ECO:0000313" key="2">
    <source>
        <dbReference type="EMBL" id="CUO97905.1"/>
    </source>
</evidence>
<dbReference type="SUPFAM" id="SSF53300">
    <property type="entry name" value="vWA-like"/>
    <property type="match status" value="1"/>
</dbReference>
<evidence type="ECO:0008006" key="7">
    <source>
        <dbReference type="Google" id="ProtNLM"/>
    </source>
</evidence>
<protein>
    <recommendedName>
        <fullName evidence="7">VWA domain-containing protein</fullName>
    </recommendedName>
</protein>
<evidence type="ECO:0000313" key="4">
    <source>
        <dbReference type="Proteomes" id="UP000095390"/>
    </source>
</evidence>
<organism evidence="1 4">
    <name type="scientific">Anaerobutyricum hallii</name>
    <dbReference type="NCBI Taxonomy" id="39488"/>
    <lineage>
        <taxon>Bacteria</taxon>
        <taxon>Bacillati</taxon>
        <taxon>Bacillota</taxon>
        <taxon>Clostridia</taxon>
        <taxon>Lachnospirales</taxon>
        <taxon>Lachnospiraceae</taxon>
        <taxon>Anaerobutyricum</taxon>
    </lineage>
</organism>
<dbReference type="RefSeq" id="WP_022169373.1">
    <property type="nucleotide sequence ID" value="NZ_BLYK01000032.1"/>
</dbReference>
<dbReference type="EMBL" id="CYYC01000043">
    <property type="protein sequence ID" value="CUN17349.1"/>
    <property type="molecule type" value="Genomic_DNA"/>
</dbReference>
<dbReference type="EMBL" id="CYZL01000034">
    <property type="protein sequence ID" value="CUO97905.1"/>
    <property type="molecule type" value="Genomic_DNA"/>
</dbReference>
<sequence>MNESWNPEIPLDLQQNFKKEKEQAFTLYLDFVVDATASMYTVFPAVYYAAAHFLECLSKYEVYPQIGLTLIRNEENGEETETVLFEGRDSFTSDISLFLKKLKGTKLYGGGDDGKESVHKAIGTSLRKFPVSGRNKAIMVFTDAYGSNDYEEYTQYPIGQVIFFSTDEMSEEDFHFCFVKPDGELDEEASPMFIKIDKLLKPMSTEFLDNIVKPLKDLMKGVSIGA</sequence>
<dbReference type="Gene3D" id="3.40.50.410">
    <property type="entry name" value="von Willebrand factor, type A domain"/>
    <property type="match status" value="1"/>
</dbReference>
<gene>
    <name evidence="3" type="ORF">DW972_09980</name>
    <name evidence="2" type="ORF">ERS852450_02793</name>
    <name evidence="1" type="ORF">ERS852578_02660</name>
</gene>
<evidence type="ECO:0000313" key="6">
    <source>
        <dbReference type="Proteomes" id="UP000286561"/>
    </source>
</evidence>